<protein>
    <submittedName>
        <fullName evidence="1">Uncharacterized protein</fullName>
    </submittedName>
</protein>
<reference evidence="1" key="1">
    <citation type="submission" date="2022-06" db="EMBL/GenBank/DDBJ databases">
        <title>Sequencing the genomes of 1000 actinobacteria strains.</title>
        <authorList>
            <person name="Klenk H.-P."/>
        </authorList>
    </citation>
    <scope>NUCLEOTIDE SEQUENCE</scope>
    <source>
        <strain evidence="1">DSM 46694</strain>
    </source>
</reference>
<proteinExistence type="predicted"/>
<keyword evidence="2" id="KW-1185">Reference proteome</keyword>
<comment type="caution">
    <text evidence="1">The sequence shown here is derived from an EMBL/GenBank/DDBJ whole genome shotgun (WGS) entry which is preliminary data.</text>
</comment>
<evidence type="ECO:0000313" key="2">
    <source>
        <dbReference type="Proteomes" id="UP001139648"/>
    </source>
</evidence>
<accession>A0A9X2K286</accession>
<evidence type="ECO:0000313" key="1">
    <source>
        <dbReference type="EMBL" id="MCP2357129.1"/>
    </source>
</evidence>
<organism evidence="1 2">
    <name type="scientific">Nonomuraea thailandensis</name>
    <dbReference type="NCBI Taxonomy" id="1188745"/>
    <lineage>
        <taxon>Bacteria</taxon>
        <taxon>Bacillati</taxon>
        <taxon>Actinomycetota</taxon>
        <taxon>Actinomycetes</taxon>
        <taxon>Streptosporangiales</taxon>
        <taxon>Streptosporangiaceae</taxon>
        <taxon>Nonomuraea</taxon>
    </lineage>
</organism>
<dbReference type="AlphaFoldDB" id="A0A9X2K286"/>
<name>A0A9X2K286_9ACTN</name>
<sequence length="51" mass="5596">MALPAARMTTGTPFDVLPRSGRKRVLEINQLTTVTKEVVEAARENLIIGVM</sequence>
<gene>
    <name evidence="1" type="ORF">HD597_004149</name>
</gene>
<dbReference type="Proteomes" id="UP001139648">
    <property type="component" value="Unassembled WGS sequence"/>
</dbReference>
<dbReference type="EMBL" id="JAMZEB010000002">
    <property type="protein sequence ID" value="MCP2357129.1"/>
    <property type="molecule type" value="Genomic_DNA"/>
</dbReference>
<dbReference type="RefSeq" id="WP_253744262.1">
    <property type="nucleotide sequence ID" value="NZ_BAABKA010000103.1"/>
</dbReference>